<accession>A0A1L6TDX4</accession>
<feature type="domain" description="Aminoglycoside phosphotransferase" evidence="1">
    <location>
        <begin position="25"/>
        <end position="244"/>
    </location>
</feature>
<gene>
    <name evidence="2" type="ORF">KU39_2457</name>
</gene>
<dbReference type="Gene3D" id="3.90.1200.10">
    <property type="match status" value="1"/>
</dbReference>
<sequence length="341" mass="38984">MKKADDKLIAWTKTQLKITGDQLNIVALAGDASARRYYRVLQGQAPSLILMDARQQQQECSPFLYLGECLQRAGLVTPDVHAYDIDQGLMLLTDFGDALLISRLQSAEHQATALYDQAFINIAKIQSIPTASLTGMSLFDAAFMLREMNLFQEWFLSAYRGVTLSAEQEQQLNELLIVISQYLVGLPQCLMHRDFHSRNIMCLEDDRLGIIDYQGAVIGPLVYDLVSLLKDCYVSWPREQVEGWVTHFYMQHLESSQRQLMSAEQFLYAFDVAGLQRHLKCAGLFARLALRDQKNLYLSELPRVLDYIRHMGELYSEFRFFSDLLQELEQSSATVAEEDLL</sequence>
<evidence type="ECO:0000313" key="2">
    <source>
        <dbReference type="EMBL" id="ALB23635.1"/>
    </source>
</evidence>
<reference evidence="2 3" key="1">
    <citation type="journal article" date="2014" name="Genome Announc.">
        <title>Comparative Genome Analysis of Two Isolates of the Fish Pathogen Piscirickettsia salmonis from Different Hosts Reveals Major Differences in Virulence-Associated Secretion Systems.</title>
        <authorList>
            <person name="Bohle H."/>
            <person name="Henriquez P."/>
            <person name="Grothusen H."/>
            <person name="Navas E."/>
            <person name="Sandoval A."/>
            <person name="Bustamante F."/>
            <person name="Bustos P."/>
            <person name="Mancilla M."/>
        </authorList>
    </citation>
    <scope>NUCLEOTIDE SEQUENCE [LARGE SCALE GENOMIC DNA]</scope>
    <source>
        <strain evidence="3">B1-32597</strain>
    </source>
</reference>
<dbReference type="OrthoDB" id="9809275at2"/>
<evidence type="ECO:0000313" key="3">
    <source>
        <dbReference type="Proteomes" id="UP000029558"/>
    </source>
</evidence>
<protein>
    <submittedName>
        <fullName evidence="2">Phosphotransferase enzyme family protein</fullName>
    </submittedName>
</protein>
<dbReference type="AlphaFoldDB" id="A0A1L6TDX4"/>
<dbReference type="Proteomes" id="UP000029558">
    <property type="component" value="Chromosome"/>
</dbReference>
<name>A0A1L6TDX4_PISSA</name>
<dbReference type="Pfam" id="PF01636">
    <property type="entry name" value="APH"/>
    <property type="match status" value="1"/>
</dbReference>
<dbReference type="RefSeq" id="WP_017376328.1">
    <property type="nucleotide sequence ID" value="NZ_CP012508.1"/>
</dbReference>
<dbReference type="Gene3D" id="3.30.200.20">
    <property type="entry name" value="Phosphorylase Kinase, domain 1"/>
    <property type="match status" value="1"/>
</dbReference>
<dbReference type="InterPro" id="IPR002575">
    <property type="entry name" value="Aminoglycoside_PTrfase"/>
</dbReference>
<proteinExistence type="predicted"/>
<dbReference type="InterPro" id="IPR011009">
    <property type="entry name" value="Kinase-like_dom_sf"/>
</dbReference>
<evidence type="ECO:0000259" key="1">
    <source>
        <dbReference type="Pfam" id="PF01636"/>
    </source>
</evidence>
<dbReference type="SUPFAM" id="SSF56112">
    <property type="entry name" value="Protein kinase-like (PK-like)"/>
    <property type="match status" value="1"/>
</dbReference>
<organism evidence="2 3">
    <name type="scientific">Piscirickettsia salmonis</name>
    <dbReference type="NCBI Taxonomy" id="1238"/>
    <lineage>
        <taxon>Bacteria</taxon>
        <taxon>Pseudomonadati</taxon>
        <taxon>Pseudomonadota</taxon>
        <taxon>Gammaproteobacteria</taxon>
        <taxon>Thiotrichales</taxon>
        <taxon>Piscirickettsiaceae</taxon>
        <taxon>Piscirickettsia</taxon>
    </lineage>
</organism>
<dbReference type="EMBL" id="CP012508">
    <property type="protein sequence ID" value="ALB23635.1"/>
    <property type="molecule type" value="Genomic_DNA"/>
</dbReference>